<evidence type="ECO:0000256" key="5">
    <source>
        <dbReference type="ARBA" id="ARBA00022801"/>
    </source>
</evidence>
<accession>A0ABP8EMF1</accession>
<comment type="pathway">
    <text evidence="2">Carbohydrate biosynthesis; gluconeogenesis.</text>
</comment>
<keyword evidence="5" id="KW-0378">Hydrolase</keyword>
<keyword evidence="4" id="KW-0479">Metal-binding</keyword>
<comment type="catalytic activity">
    <reaction evidence="1">
        <text>beta-D-fructose 1,6-bisphosphate + H2O = beta-D-fructose 6-phosphate + phosphate</text>
        <dbReference type="Rhea" id="RHEA:11064"/>
        <dbReference type="ChEBI" id="CHEBI:15377"/>
        <dbReference type="ChEBI" id="CHEBI:32966"/>
        <dbReference type="ChEBI" id="CHEBI:43474"/>
        <dbReference type="ChEBI" id="CHEBI:57634"/>
        <dbReference type="EC" id="3.1.3.11"/>
    </reaction>
</comment>
<evidence type="ECO:0000256" key="8">
    <source>
        <dbReference type="PIRNR" id="PIRNR004532"/>
    </source>
</evidence>
<dbReference type="Gene3D" id="3.30.540.10">
    <property type="entry name" value="Fructose-1,6-Bisphosphatase, subunit A, domain 1"/>
    <property type="match status" value="1"/>
</dbReference>
<dbReference type="Gene3D" id="3.40.190.90">
    <property type="match status" value="1"/>
</dbReference>
<evidence type="ECO:0000256" key="6">
    <source>
        <dbReference type="ARBA" id="ARBA00023211"/>
    </source>
</evidence>
<dbReference type="InterPro" id="IPR004464">
    <property type="entry name" value="FBPase_class-2/SBPase"/>
</dbReference>
<organism evidence="10 11">
    <name type="scientific">Brevibacterium daeguense</name>
    <dbReference type="NCBI Taxonomy" id="909936"/>
    <lineage>
        <taxon>Bacteria</taxon>
        <taxon>Bacillati</taxon>
        <taxon>Actinomycetota</taxon>
        <taxon>Actinomycetes</taxon>
        <taxon>Micrococcales</taxon>
        <taxon>Brevibacteriaceae</taxon>
        <taxon>Brevibacterium</taxon>
    </lineage>
</organism>
<dbReference type="PIRSF" id="PIRSF004532">
    <property type="entry name" value="GlpX"/>
    <property type="match status" value="1"/>
</dbReference>
<gene>
    <name evidence="10" type="primary">glpX</name>
    <name evidence="10" type="ORF">GCM10022261_27010</name>
</gene>
<evidence type="ECO:0000256" key="3">
    <source>
        <dbReference type="ARBA" id="ARBA00008989"/>
    </source>
</evidence>
<evidence type="ECO:0000313" key="10">
    <source>
        <dbReference type="EMBL" id="GAA4285170.1"/>
    </source>
</evidence>
<dbReference type="NCBIfam" id="TIGR00330">
    <property type="entry name" value="glpX"/>
    <property type="match status" value="1"/>
</dbReference>
<name>A0ABP8EMF1_9MICO</name>
<evidence type="ECO:0000256" key="4">
    <source>
        <dbReference type="ARBA" id="ARBA00022723"/>
    </source>
</evidence>
<feature type="compositionally biased region" description="Polar residues" evidence="9">
    <location>
        <begin position="31"/>
        <end position="43"/>
    </location>
</feature>
<feature type="region of interest" description="Disordered" evidence="9">
    <location>
        <begin position="1"/>
        <end position="44"/>
    </location>
</feature>
<dbReference type="PANTHER" id="PTHR30447:SF0">
    <property type="entry name" value="FRUCTOSE-1,6-BISPHOSPHATASE 1 CLASS 2-RELATED"/>
    <property type="match status" value="1"/>
</dbReference>
<keyword evidence="11" id="KW-1185">Reference proteome</keyword>
<dbReference type="Proteomes" id="UP001501586">
    <property type="component" value="Unassembled WGS sequence"/>
</dbReference>
<protein>
    <recommendedName>
        <fullName evidence="8">Fructose-1,6-bisphosphatase</fullName>
    </recommendedName>
</protein>
<dbReference type="RefSeq" id="WP_236865952.1">
    <property type="nucleotide sequence ID" value="NZ_BAABAZ010000008.1"/>
</dbReference>
<reference evidence="11" key="1">
    <citation type="journal article" date="2019" name="Int. J. Syst. Evol. Microbiol.">
        <title>The Global Catalogue of Microorganisms (GCM) 10K type strain sequencing project: providing services to taxonomists for standard genome sequencing and annotation.</title>
        <authorList>
            <consortium name="The Broad Institute Genomics Platform"/>
            <consortium name="The Broad Institute Genome Sequencing Center for Infectious Disease"/>
            <person name="Wu L."/>
            <person name="Ma J."/>
        </authorList>
    </citation>
    <scope>NUCLEOTIDE SEQUENCE [LARGE SCALE GENOMIC DNA]</scope>
    <source>
        <strain evidence="11">JCM 17458</strain>
    </source>
</reference>
<evidence type="ECO:0000256" key="1">
    <source>
        <dbReference type="ARBA" id="ARBA00001273"/>
    </source>
</evidence>
<evidence type="ECO:0000256" key="2">
    <source>
        <dbReference type="ARBA" id="ARBA00004742"/>
    </source>
</evidence>
<evidence type="ECO:0000256" key="7">
    <source>
        <dbReference type="ARBA" id="ARBA00023277"/>
    </source>
</evidence>
<dbReference type="CDD" id="cd01516">
    <property type="entry name" value="FBPase_glpX"/>
    <property type="match status" value="1"/>
</dbReference>
<feature type="compositionally biased region" description="Pro residues" evidence="9">
    <location>
        <begin position="1"/>
        <end position="10"/>
    </location>
</feature>
<keyword evidence="6" id="KW-0464">Manganese</keyword>
<dbReference type="EMBL" id="BAABAZ010000008">
    <property type="protein sequence ID" value="GAA4285170.1"/>
    <property type="molecule type" value="Genomic_DNA"/>
</dbReference>
<evidence type="ECO:0000256" key="9">
    <source>
        <dbReference type="SAM" id="MobiDB-lite"/>
    </source>
</evidence>
<comment type="caution">
    <text evidence="10">The sequence shown here is derived from an EMBL/GenBank/DDBJ whole genome shotgun (WGS) entry which is preliminary data.</text>
</comment>
<proteinExistence type="inferred from homology"/>
<dbReference type="Pfam" id="PF03320">
    <property type="entry name" value="FBPase_glpX"/>
    <property type="match status" value="1"/>
</dbReference>
<keyword evidence="7 8" id="KW-0119">Carbohydrate metabolism</keyword>
<evidence type="ECO:0000313" key="11">
    <source>
        <dbReference type="Proteomes" id="UP001501586"/>
    </source>
</evidence>
<sequence length="375" mass="39481">MTETSPPPSAQPEKAHHSGGRAETPPVAVTDQWSQSRKTSSGPDRNLALELVRVTEAAAIAAAPWVGRGDKLAADGAAVAAMRNVISTVRMDGTVVIGEGEKDEAPMLYNGESVGDGAGPKCDVAVDPIDGTSLTAKGMPNAISVMAVSEGGSMYDPSAVFYMEKLVTGPEAADSVDLRLPVAENIRRVAKAKGKGKDMSSVTVVILDRPRHAELIDEVRQAGARIRLISDGDVAGAISACRPETGIDMLMGIGGTPEGIITACAIKALGGVIQGRLWPQSDEERENARKGGLQLDTVLNTDDLVTGDNTFFVATGVTEGDLIEGVRYEGQRVLTHSLVMRSKSGTVRNVYAEHQLEKTHSYVEAAEEAARRGLL</sequence>
<comment type="similarity">
    <text evidence="3 8">Belongs to the FBPase class 2 family.</text>
</comment>
<dbReference type="SUPFAM" id="SSF56655">
    <property type="entry name" value="Carbohydrate phosphatase"/>
    <property type="match status" value="1"/>
</dbReference>
<dbReference type="PANTHER" id="PTHR30447">
    <property type="entry name" value="FRUCTOSE-1,6-BISPHOSPHATASE CLASS 2"/>
    <property type="match status" value="1"/>
</dbReference>